<dbReference type="OrthoDB" id="5343295at2"/>
<dbReference type="GO" id="GO:0003700">
    <property type="term" value="F:DNA-binding transcription factor activity"/>
    <property type="evidence" value="ECO:0007669"/>
    <property type="project" value="TreeGrafter"/>
</dbReference>
<dbReference type="InterPro" id="IPR013096">
    <property type="entry name" value="Cupin_2"/>
</dbReference>
<dbReference type="InterPro" id="IPR011051">
    <property type="entry name" value="RmlC_Cupin_sf"/>
</dbReference>
<dbReference type="STRING" id="29542.A6070_04825"/>
<keyword evidence="1" id="KW-0238">DNA-binding</keyword>
<evidence type="ECO:0000259" key="2">
    <source>
        <dbReference type="PROSITE" id="PS50943"/>
    </source>
</evidence>
<dbReference type="InterPro" id="IPR050807">
    <property type="entry name" value="TransReg_Diox_bact_type"/>
</dbReference>
<dbReference type="RefSeq" id="WP_072287296.1">
    <property type="nucleotide sequence ID" value="NZ_CP015455.1"/>
</dbReference>
<organism evidence="3 4">
    <name type="scientific">Syntrophotalea acetylenica</name>
    <name type="common">Pelobacter acetylenicus</name>
    <dbReference type="NCBI Taxonomy" id="29542"/>
    <lineage>
        <taxon>Bacteria</taxon>
        <taxon>Pseudomonadati</taxon>
        <taxon>Thermodesulfobacteriota</taxon>
        <taxon>Desulfuromonadia</taxon>
        <taxon>Desulfuromonadales</taxon>
        <taxon>Syntrophotaleaceae</taxon>
        <taxon>Syntrophotalea</taxon>
    </lineage>
</organism>
<dbReference type="InterPro" id="IPR014710">
    <property type="entry name" value="RmlC-like_jellyroll"/>
</dbReference>
<dbReference type="Pfam" id="PF01381">
    <property type="entry name" value="HTH_3"/>
    <property type="match status" value="1"/>
</dbReference>
<dbReference type="EMBL" id="CP015518">
    <property type="protein sequence ID" value="APG25455.1"/>
    <property type="molecule type" value="Genomic_DNA"/>
</dbReference>
<dbReference type="PANTHER" id="PTHR46797">
    <property type="entry name" value="HTH-TYPE TRANSCRIPTIONAL REGULATOR"/>
    <property type="match status" value="1"/>
</dbReference>
<dbReference type="PROSITE" id="PS50943">
    <property type="entry name" value="HTH_CROC1"/>
    <property type="match status" value="1"/>
</dbReference>
<dbReference type="SUPFAM" id="SSF47413">
    <property type="entry name" value="lambda repressor-like DNA-binding domains"/>
    <property type="match status" value="1"/>
</dbReference>
<dbReference type="GO" id="GO:0003677">
    <property type="term" value="F:DNA binding"/>
    <property type="evidence" value="ECO:0007669"/>
    <property type="project" value="UniProtKB-KW"/>
</dbReference>
<dbReference type="InterPro" id="IPR001387">
    <property type="entry name" value="Cro/C1-type_HTH"/>
</dbReference>
<dbReference type="CDD" id="cd00093">
    <property type="entry name" value="HTH_XRE"/>
    <property type="match status" value="1"/>
</dbReference>
<proteinExistence type="predicted"/>
<dbReference type="Proteomes" id="UP000182264">
    <property type="component" value="Chromosome"/>
</dbReference>
<dbReference type="SMART" id="SM00530">
    <property type="entry name" value="HTH_XRE"/>
    <property type="match status" value="1"/>
</dbReference>
<dbReference type="AlphaFoldDB" id="A0A1L3GHV4"/>
<dbReference type="GO" id="GO:0005829">
    <property type="term" value="C:cytosol"/>
    <property type="evidence" value="ECO:0007669"/>
    <property type="project" value="TreeGrafter"/>
</dbReference>
<dbReference type="KEGG" id="pace:A6070_04825"/>
<name>A0A1L3GHV4_SYNAC</name>
<dbReference type="Pfam" id="PF07883">
    <property type="entry name" value="Cupin_2"/>
    <property type="match status" value="1"/>
</dbReference>
<evidence type="ECO:0000313" key="3">
    <source>
        <dbReference type="EMBL" id="APG25455.1"/>
    </source>
</evidence>
<dbReference type="PANTHER" id="PTHR46797:SF11">
    <property type="entry name" value="HTH-TYPE TRANSCRIPTIONAL REGULATOR PUUR"/>
    <property type="match status" value="1"/>
</dbReference>
<dbReference type="Gene3D" id="2.60.120.10">
    <property type="entry name" value="Jelly Rolls"/>
    <property type="match status" value="1"/>
</dbReference>
<dbReference type="InterPro" id="IPR010982">
    <property type="entry name" value="Lambda_DNA-bd_dom_sf"/>
</dbReference>
<accession>A0A1L3GHV4</accession>
<gene>
    <name evidence="3" type="ORF">A7E75_10820</name>
</gene>
<keyword evidence="4" id="KW-1185">Reference proteome</keyword>
<dbReference type="CDD" id="cd02209">
    <property type="entry name" value="cupin_XRE_C"/>
    <property type="match status" value="1"/>
</dbReference>
<evidence type="ECO:0000256" key="1">
    <source>
        <dbReference type="ARBA" id="ARBA00023125"/>
    </source>
</evidence>
<dbReference type="Gene3D" id="1.10.260.40">
    <property type="entry name" value="lambda repressor-like DNA-binding domains"/>
    <property type="match status" value="1"/>
</dbReference>
<protein>
    <submittedName>
        <fullName evidence="3">Cro/Cl family transcriptional regulator</fullName>
    </submittedName>
</protein>
<sequence>MNIGEKLKRLRMINSLTQEELGNRADLTKGYISQLENDAACPSIATLKDILDVFGVSMQEFFTDPVDADVVFGAGHRVQPAGTGDAVKVELLVPGAQNREMDPALVTLEPGAEMEEQDIHEGEEFGFVLLGRIQVRLDDKAYTVKKNECFFFTSDRRHAVRNIGKGPAKILWVVTPPTFDYKGK</sequence>
<dbReference type="SUPFAM" id="SSF51182">
    <property type="entry name" value="RmlC-like cupins"/>
    <property type="match status" value="1"/>
</dbReference>
<reference evidence="3 4" key="1">
    <citation type="journal article" date="2017" name="Genome Announc.">
        <title>Complete Genome Sequences of Two Acetylene-Fermenting Pelobacter acetylenicus Strains.</title>
        <authorList>
            <person name="Sutton J.M."/>
            <person name="Baesman S.M."/>
            <person name="Fierst J.L."/>
            <person name="Poret-Peterson A.T."/>
            <person name="Oremland R.S."/>
            <person name="Dunlap D.S."/>
            <person name="Akob D.M."/>
        </authorList>
    </citation>
    <scope>NUCLEOTIDE SEQUENCE [LARGE SCALE GENOMIC DNA]</scope>
    <source>
        <strain evidence="3 4">DSM 3247</strain>
    </source>
</reference>
<feature type="domain" description="HTH cro/C1-type" evidence="2">
    <location>
        <begin position="7"/>
        <end position="61"/>
    </location>
</feature>
<evidence type="ECO:0000313" key="4">
    <source>
        <dbReference type="Proteomes" id="UP000182264"/>
    </source>
</evidence>